<dbReference type="SUPFAM" id="SSF88713">
    <property type="entry name" value="Glycoside hydrolase/deacetylase"/>
    <property type="match status" value="1"/>
</dbReference>
<keyword evidence="9" id="KW-1185">Reference proteome</keyword>
<organism evidence="8 9">
    <name type="scientific">Modicella reniformis</name>
    <dbReference type="NCBI Taxonomy" id="1440133"/>
    <lineage>
        <taxon>Eukaryota</taxon>
        <taxon>Fungi</taxon>
        <taxon>Fungi incertae sedis</taxon>
        <taxon>Mucoromycota</taxon>
        <taxon>Mortierellomycotina</taxon>
        <taxon>Mortierellomycetes</taxon>
        <taxon>Mortierellales</taxon>
        <taxon>Mortierellaceae</taxon>
        <taxon>Modicella</taxon>
    </lineage>
</organism>
<keyword evidence="5" id="KW-0119">Carbohydrate metabolism</keyword>
<dbReference type="CDD" id="cd10951">
    <property type="entry name" value="CE4_ClCDA_like"/>
    <property type="match status" value="1"/>
</dbReference>
<dbReference type="GO" id="GO:0016810">
    <property type="term" value="F:hydrolase activity, acting on carbon-nitrogen (but not peptide) bonds"/>
    <property type="evidence" value="ECO:0007669"/>
    <property type="project" value="InterPro"/>
</dbReference>
<dbReference type="PANTHER" id="PTHR46471">
    <property type="entry name" value="CHITIN DEACETYLASE"/>
    <property type="match status" value="1"/>
</dbReference>
<dbReference type="GO" id="GO:0005975">
    <property type="term" value="P:carbohydrate metabolic process"/>
    <property type="evidence" value="ECO:0007669"/>
    <property type="project" value="InterPro"/>
</dbReference>
<evidence type="ECO:0000259" key="7">
    <source>
        <dbReference type="PROSITE" id="PS51677"/>
    </source>
</evidence>
<evidence type="ECO:0000256" key="6">
    <source>
        <dbReference type="SAM" id="SignalP"/>
    </source>
</evidence>
<dbReference type="GO" id="GO:0046872">
    <property type="term" value="F:metal ion binding"/>
    <property type="evidence" value="ECO:0007669"/>
    <property type="project" value="UniProtKB-KW"/>
</dbReference>
<feature type="signal peptide" evidence="6">
    <location>
        <begin position="1"/>
        <end position="32"/>
    </location>
</feature>
<evidence type="ECO:0000256" key="3">
    <source>
        <dbReference type="ARBA" id="ARBA00022729"/>
    </source>
</evidence>
<dbReference type="Pfam" id="PF01522">
    <property type="entry name" value="Polysacc_deac_1"/>
    <property type="match status" value="1"/>
</dbReference>
<dbReference type="Proteomes" id="UP000749646">
    <property type="component" value="Unassembled WGS sequence"/>
</dbReference>
<dbReference type="PANTHER" id="PTHR46471:SF2">
    <property type="entry name" value="CHITIN DEACETYLASE-RELATED"/>
    <property type="match status" value="1"/>
</dbReference>
<dbReference type="InterPro" id="IPR011330">
    <property type="entry name" value="Glyco_hydro/deAcase_b/a-brl"/>
</dbReference>
<keyword evidence="4" id="KW-0378">Hydrolase</keyword>
<dbReference type="EMBL" id="JAAAHW010007638">
    <property type="protein sequence ID" value="KAF9947096.1"/>
    <property type="molecule type" value="Genomic_DNA"/>
</dbReference>
<gene>
    <name evidence="8" type="primary">D25_2</name>
    <name evidence="8" type="ORF">BGZ65_009142</name>
</gene>
<dbReference type="PROSITE" id="PS51677">
    <property type="entry name" value="NODB"/>
    <property type="match status" value="1"/>
</dbReference>
<protein>
    <submittedName>
        <fullName evidence="8">Carbohydrate esterase 4 protein</fullName>
    </submittedName>
</protein>
<evidence type="ECO:0000313" key="8">
    <source>
        <dbReference type="EMBL" id="KAF9947096.1"/>
    </source>
</evidence>
<sequence length="250" mass="28087">MSIVFQFRRKNVFRFAFLVAMTLLATASVSSARVVKKKSSPPPQVITSCIKRKTVALTFDDGPAQFATDVADALDAVGGKGTFFLNGNNHVNIFEPKARNTTKYLFDHGHQIASHTWTHPNLNTLTRKQIVSEFKKNDDALYEILKIRSAFMRPPFGEYNDLVLSVARERGQRLVMWDLDTRDALGAKAEDSMKAIDNFAEKRPKNMLILMHDIIEPTVHRVVPHAIKVLSKAGYRLVTVAECLGLPAYQ</sequence>
<proteinExistence type="predicted"/>
<name>A0A9P6ITE5_9FUNG</name>
<evidence type="ECO:0000256" key="4">
    <source>
        <dbReference type="ARBA" id="ARBA00022801"/>
    </source>
</evidence>
<keyword evidence="3 6" id="KW-0732">Signal</keyword>
<dbReference type="InterPro" id="IPR002509">
    <property type="entry name" value="NODB_dom"/>
</dbReference>
<accession>A0A9P6ITE5</accession>
<comment type="caution">
    <text evidence="8">The sequence shown here is derived from an EMBL/GenBank/DDBJ whole genome shotgun (WGS) entry which is preliminary data.</text>
</comment>
<evidence type="ECO:0000256" key="1">
    <source>
        <dbReference type="ARBA" id="ARBA00001941"/>
    </source>
</evidence>
<comment type="cofactor">
    <cofactor evidence="1">
        <name>Co(2+)</name>
        <dbReference type="ChEBI" id="CHEBI:48828"/>
    </cofactor>
</comment>
<feature type="domain" description="NodB homology" evidence="7">
    <location>
        <begin position="53"/>
        <end position="238"/>
    </location>
</feature>
<dbReference type="AlphaFoldDB" id="A0A9P6ITE5"/>
<evidence type="ECO:0000256" key="5">
    <source>
        <dbReference type="ARBA" id="ARBA00023277"/>
    </source>
</evidence>
<evidence type="ECO:0000256" key="2">
    <source>
        <dbReference type="ARBA" id="ARBA00022723"/>
    </source>
</evidence>
<dbReference type="OrthoDB" id="2125469at2759"/>
<feature type="chain" id="PRO_5040251886" evidence="6">
    <location>
        <begin position="33"/>
        <end position="250"/>
    </location>
</feature>
<evidence type="ECO:0000313" key="9">
    <source>
        <dbReference type="Proteomes" id="UP000749646"/>
    </source>
</evidence>
<reference evidence="8" key="1">
    <citation type="journal article" date="2020" name="Fungal Divers.">
        <title>Resolving the Mortierellaceae phylogeny through synthesis of multi-gene phylogenetics and phylogenomics.</title>
        <authorList>
            <person name="Vandepol N."/>
            <person name="Liber J."/>
            <person name="Desiro A."/>
            <person name="Na H."/>
            <person name="Kennedy M."/>
            <person name="Barry K."/>
            <person name="Grigoriev I.V."/>
            <person name="Miller A.N."/>
            <person name="O'Donnell K."/>
            <person name="Stajich J.E."/>
            <person name="Bonito G."/>
        </authorList>
    </citation>
    <scope>NUCLEOTIDE SEQUENCE</scope>
    <source>
        <strain evidence="8">MES-2147</strain>
    </source>
</reference>
<keyword evidence="2" id="KW-0479">Metal-binding</keyword>
<dbReference type="Gene3D" id="3.20.20.370">
    <property type="entry name" value="Glycoside hydrolase/deacetylase"/>
    <property type="match status" value="1"/>
</dbReference>